<proteinExistence type="predicted"/>
<dbReference type="EMBL" id="MG770214">
    <property type="protein sequence ID" value="AUV60654.1"/>
    <property type="molecule type" value="Genomic_DNA"/>
</dbReference>
<name>A0A2K9VEI2_9CAUD</name>
<evidence type="ECO:0000313" key="1">
    <source>
        <dbReference type="EMBL" id="AUV60654.1"/>
    </source>
</evidence>
<evidence type="ECO:0000313" key="2">
    <source>
        <dbReference type="Proteomes" id="UP000241128"/>
    </source>
</evidence>
<protein>
    <recommendedName>
        <fullName evidence="3">Nucleoside deoxyribosyltransferase</fullName>
    </recommendedName>
</protein>
<keyword evidence="2" id="KW-1185">Reference proteome</keyword>
<organism evidence="1 2">
    <name type="scientific">Gordonia phage SteveFrench</name>
    <dbReference type="NCBI Taxonomy" id="2079281"/>
    <lineage>
        <taxon>Viruses</taxon>
        <taxon>Duplodnaviria</taxon>
        <taxon>Heunggongvirae</taxon>
        <taxon>Uroviricota</taxon>
        <taxon>Caudoviricetes</taxon>
        <taxon>Montyvirus</taxon>
        <taxon>Montyvirus stevefrench</taxon>
    </lineage>
</organism>
<sequence length="120" mass="13563">MVQLQRKFYLAGPMTGIEGYNFSTFDFYAKELRSQGYTVVSPAEIARELPGEPGSLPYTDYVRADLKELIECSDLVLIPGWGGSRGARTELDLAIFLNMRVWKITEALKLMRTSYGDTRV</sequence>
<dbReference type="SUPFAM" id="SSF52309">
    <property type="entry name" value="N-(deoxy)ribosyltransferase-like"/>
    <property type="match status" value="1"/>
</dbReference>
<dbReference type="Pfam" id="PF14359">
    <property type="entry name" value="DUF4406"/>
    <property type="match status" value="1"/>
</dbReference>
<gene>
    <name evidence="1" type="ORF">SEA_STEVEFRENCH_52</name>
</gene>
<reference evidence="1 2" key="1">
    <citation type="submission" date="2018-01" db="EMBL/GenBank/DDBJ databases">
        <authorList>
            <person name="Brammer T.X."/>
            <person name="Firkus N.C."/>
            <person name="Haglund K.L."/>
            <person name="Heubel C."/>
            <person name="Johnson K."/>
            <person name="Lowery J.D."/>
            <person name="Neidermyer S.M."/>
            <person name="Richards M.A."/>
            <person name="Urick M.N."/>
            <person name="Bonilla J.A."/>
            <person name="Klyczek K."/>
            <person name="Garlena R.A."/>
            <person name="Russell D.A."/>
            <person name="Pope W.H."/>
            <person name="Jacobs-Sera D."/>
            <person name="Hendrix R.W."/>
            <person name="Hatfull G.F."/>
        </authorList>
    </citation>
    <scope>NUCLEOTIDE SEQUENCE [LARGE SCALE GENOMIC DNA]</scope>
</reference>
<dbReference type="Gene3D" id="3.40.50.10400">
    <property type="entry name" value="Hypothetical protein PA1492"/>
    <property type="match status" value="1"/>
</dbReference>
<dbReference type="InterPro" id="IPR025518">
    <property type="entry name" value="DUF4406"/>
</dbReference>
<accession>A0A2K9VEI2</accession>
<dbReference type="Proteomes" id="UP000241128">
    <property type="component" value="Segment"/>
</dbReference>
<evidence type="ECO:0008006" key="3">
    <source>
        <dbReference type="Google" id="ProtNLM"/>
    </source>
</evidence>